<evidence type="ECO:0000313" key="1">
    <source>
        <dbReference type="EMBL" id="OAI20195.1"/>
    </source>
</evidence>
<comment type="caution">
    <text evidence="1">The sequence shown here is derived from an EMBL/GenBank/DDBJ whole genome shotgun (WGS) entry which is preliminary data.</text>
</comment>
<organism evidence="1 2">
    <name type="scientific">Methylomonas lenta</name>
    <dbReference type="NCBI Taxonomy" id="980561"/>
    <lineage>
        <taxon>Bacteria</taxon>
        <taxon>Pseudomonadati</taxon>
        <taxon>Pseudomonadota</taxon>
        <taxon>Gammaproteobacteria</taxon>
        <taxon>Methylococcales</taxon>
        <taxon>Methylococcaceae</taxon>
        <taxon>Methylomonas</taxon>
    </lineage>
</organism>
<name>A0A177NQD5_9GAMM</name>
<proteinExistence type="predicted"/>
<gene>
    <name evidence="1" type="ORF">A1359_21300</name>
</gene>
<dbReference type="STRING" id="980561.A1359_21300"/>
<dbReference type="Proteomes" id="UP000078476">
    <property type="component" value="Unassembled WGS sequence"/>
</dbReference>
<accession>A0A177NQD5</accession>
<dbReference type="AlphaFoldDB" id="A0A177NQD5"/>
<sequence length="146" mass="16561">MSLRHQGALDYSAIGRRSLMNINIDSDCAFHQGAFSLPTQIEHFQHPICTKKKIYIVDASPKAHGHMLPTASCHPDTGTMSWFCSLFQLLSQQIYENFVLKNSTCGAILGLIPSQCQMIFSYYFNWLKGKHRLDGVGFYWTIQLQG</sequence>
<dbReference type="EMBL" id="LUUI01000052">
    <property type="protein sequence ID" value="OAI20195.1"/>
    <property type="molecule type" value="Genomic_DNA"/>
</dbReference>
<reference evidence="1 2" key="1">
    <citation type="submission" date="2016-03" db="EMBL/GenBank/DDBJ databases">
        <authorList>
            <person name="Ploux O."/>
        </authorList>
    </citation>
    <scope>NUCLEOTIDE SEQUENCE [LARGE SCALE GENOMIC DNA]</scope>
    <source>
        <strain evidence="1 2">R-45370</strain>
    </source>
</reference>
<evidence type="ECO:0000313" key="2">
    <source>
        <dbReference type="Proteomes" id="UP000078476"/>
    </source>
</evidence>
<protein>
    <submittedName>
        <fullName evidence="1">Uncharacterized protein</fullName>
    </submittedName>
</protein>
<dbReference type="RefSeq" id="WP_066978212.1">
    <property type="nucleotide sequence ID" value="NZ_LUUI01000052.1"/>
</dbReference>
<keyword evidence="2" id="KW-1185">Reference proteome</keyword>